<dbReference type="SUPFAM" id="SSF54495">
    <property type="entry name" value="UBC-like"/>
    <property type="match status" value="1"/>
</dbReference>
<gene>
    <name evidence="4" type="ORF">PhCBS80983_g02158</name>
</gene>
<evidence type="ECO:0000256" key="1">
    <source>
        <dbReference type="ARBA" id="ARBA00022786"/>
    </source>
</evidence>
<proteinExistence type="predicted"/>
<evidence type="ECO:0000313" key="5">
    <source>
        <dbReference type="Proteomes" id="UP000318582"/>
    </source>
</evidence>
<comment type="caution">
    <text evidence="4">The sequence shown here is derived from an EMBL/GenBank/DDBJ whole genome shotgun (WGS) entry which is preliminary data.</text>
</comment>
<dbReference type="SMART" id="SM00212">
    <property type="entry name" value="UBCc"/>
    <property type="match status" value="1"/>
</dbReference>
<dbReference type="EMBL" id="QEAQ01000020">
    <property type="protein sequence ID" value="TPX59901.1"/>
    <property type="molecule type" value="Genomic_DNA"/>
</dbReference>
<protein>
    <recommendedName>
        <fullName evidence="3">UBC core domain-containing protein</fullName>
    </recommendedName>
</protein>
<name>A0A507E860_9FUNG</name>
<feature type="domain" description="UBC core" evidence="3">
    <location>
        <begin position="450"/>
        <end position="600"/>
    </location>
</feature>
<dbReference type="InterPro" id="IPR050113">
    <property type="entry name" value="Ub_conjugating_enzyme"/>
</dbReference>
<dbReference type="Gene3D" id="3.10.110.10">
    <property type="entry name" value="Ubiquitin Conjugating Enzyme"/>
    <property type="match status" value="1"/>
</dbReference>
<accession>A0A507E860</accession>
<keyword evidence="1" id="KW-0833">Ubl conjugation pathway</keyword>
<dbReference type="PANTHER" id="PTHR24067">
    <property type="entry name" value="UBIQUITIN-CONJUGATING ENZYME E2"/>
    <property type="match status" value="1"/>
</dbReference>
<evidence type="ECO:0000259" key="3">
    <source>
        <dbReference type="PROSITE" id="PS50127"/>
    </source>
</evidence>
<evidence type="ECO:0000313" key="4">
    <source>
        <dbReference type="EMBL" id="TPX59901.1"/>
    </source>
</evidence>
<keyword evidence="5" id="KW-1185">Reference proteome</keyword>
<dbReference type="Proteomes" id="UP000318582">
    <property type="component" value="Unassembled WGS sequence"/>
</dbReference>
<dbReference type="InterPro" id="IPR000608">
    <property type="entry name" value="UBC"/>
</dbReference>
<evidence type="ECO:0000256" key="2">
    <source>
        <dbReference type="SAM" id="MobiDB-lite"/>
    </source>
</evidence>
<dbReference type="AlphaFoldDB" id="A0A507E860"/>
<dbReference type="PROSITE" id="PS50127">
    <property type="entry name" value="UBC_2"/>
    <property type="match status" value="1"/>
</dbReference>
<reference evidence="4 5" key="1">
    <citation type="journal article" date="2019" name="Sci. Rep.">
        <title>Comparative genomics of chytrid fungi reveal insights into the obligate biotrophic and pathogenic lifestyle of Synchytrium endobioticum.</title>
        <authorList>
            <person name="van de Vossenberg B.T.L.H."/>
            <person name="Warris S."/>
            <person name="Nguyen H.D.T."/>
            <person name="van Gent-Pelzer M.P.E."/>
            <person name="Joly D.L."/>
            <person name="van de Geest H.C."/>
            <person name="Bonants P.J.M."/>
            <person name="Smith D.S."/>
            <person name="Levesque C.A."/>
            <person name="van der Lee T.A.J."/>
        </authorList>
    </citation>
    <scope>NUCLEOTIDE SEQUENCE [LARGE SCALE GENOMIC DNA]</scope>
    <source>
        <strain evidence="4 5">CBS 809.83</strain>
    </source>
</reference>
<dbReference type="InterPro" id="IPR016135">
    <property type="entry name" value="UBQ-conjugating_enzyme/RWD"/>
</dbReference>
<dbReference type="CDD" id="cd23814">
    <property type="entry name" value="UEV_AKTIP"/>
    <property type="match status" value="1"/>
</dbReference>
<sequence>MGSLHLPIPPPLCLPQPAIPLPESHGLKRRRGDIETGDPVEAELFSEFVKGTRSREKALSSLNASELEAAREWAADRLEQALFIQQIEFPTFDEEYSYMLPPGFQKPEILYSTRLHPTITSMYSAEPCADISGCSVPKRVIECGGQAVRDIAQLTSQQITTVDQWKSLIHRVLRPLAFLLSGIPEVFPHESGEVWRTIISLNRNDATAAKLPLAKVKYPTSDHEDLLRDALILLPLCNRQLLQYLLSMSCAICNLAEAVHQPQLITLISSILGPLLFKTPPKNPTRPQTPRRLPQPVEQAPSWEALVWELLMYAGFRHTSCTSTSMVDCRIWRIPEELVDAIAGLNLSAKSTPRKKSLSRNGVKPVLHDVAVSVENYLAAARGRHQSGGTDIVSPETTRQGTDDPKGARPVAAGLGHYEEYLKRYELLLELYVNRLGGTTGKLYFDLDQTVLFVFSKHMKSAQNCPSGIYLKPAPDDLYEWYGAMFLHRGYYKEGVFQFVIQIPRTYPVDRPSVLFLTDMFHPLVGRDGSFNLTQQFPQWRPRKDYIANILHYIKNSFRESVLSNLQEESCRNLDAYRIFHDERPLFAKLAAQCAQLSVSEGIIFDDRDTSAIRFSPLADDYFEEIKAQMIASVSQQ</sequence>
<dbReference type="STRING" id="109895.A0A507E860"/>
<organism evidence="4 5">
    <name type="scientific">Powellomyces hirtus</name>
    <dbReference type="NCBI Taxonomy" id="109895"/>
    <lineage>
        <taxon>Eukaryota</taxon>
        <taxon>Fungi</taxon>
        <taxon>Fungi incertae sedis</taxon>
        <taxon>Chytridiomycota</taxon>
        <taxon>Chytridiomycota incertae sedis</taxon>
        <taxon>Chytridiomycetes</taxon>
        <taxon>Spizellomycetales</taxon>
        <taxon>Powellomycetaceae</taxon>
        <taxon>Powellomyces</taxon>
    </lineage>
</organism>
<feature type="region of interest" description="Disordered" evidence="2">
    <location>
        <begin position="386"/>
        <end position="408"/>
    </location>
</feature>
<dbReference type="Pfam" id="PF00179">
    <property type="entry name" value="UQ_con"/>
    <property type="match status" value="1"/>
</dbReference>